<dbReference type="InterPro" id="IPR016181">
    <property type="entry name" value="Acyl_CoA_acyltransferase"/>
</dbReference>
<evidence type="ECO:0000313" key="1">
    <source>
        <dbReference type="EMBL" id="GGY83949.1"/>
    </source>
</evidence>
<dbReference type="Proteomes" id="UP000619761">
    <property type="component" value="Unassembled WGS sequence"/>
</dbReference>
<dbReference type="RefSeq" id="WP_189420255.1">
    <property type="nucleotide sequence ID" value="NZ_BMYZ01000003.1"/>
</dbReference>
<dbReference type="SUPFAM" id="SSF55729">
    <property type="entry name" value="Acyl-CoA N-acyltransferases (Nat)"/>
    <property type="match status" value="1"/>
</dbReference>
<dbReference type="EMBL" id="BMYZ01000003">
    <property type="protein sequence ID" value="GGY83949.1"/>
    <property type="molecule type" value="Genomic_DNA"/>
</dbReference>
<gene>
    <name evidence="1" type="ORF">GCM10011613_31070</name>
</gene>
<sequence length="383" mass="44491">MQITFISQIAEIGAERWNALCAEDYPFVRYEFLHALETSGSVGAGTGWQAQHLVAYEGDELIAAMPLYKKTHSYGEYVFDWSWADAYKRYGLNYYPKLINAIPFTPCSGTRLLSKNTKREAELLPAIVAAIKNQALNINASSWHCLFPSAELSALLVEQNISQRLGAQFHWFNRDYKNWDDFVATMTSRKRKNINKERRIVAEQGIDFIASRAQEINKEDWKLFYQFYCNTYLKRSGHTGYLTETFFELLRENLAEHCLMIIARKANQPIAAALFFVDSKTIYGRYWGCLAEYDFLHFETCYYQGIEYAIKHGLQRFDGGAQGEHKIQRGFEPIATYSNHFLVREDFQQAINRFLESEKPSVELYIQDAKTYLPFSELRVIKQ</sequence>
<proteinExistence type="predicted"/>
<keyword evidence="2" id="KW-1185">Reference proteome</keyword>
<dbReference type="InterPro" id="IPR007434">
    <property type="entry name" value="FemAB-like"/>
</dbReference>
<evidence type="ECO:0000313" key="2">
    <source>
        <dbReference type="Proteomes" id="UP000619761"/>
    </source>
</evidence>
<dbReference type="PANTHER" id="PTHR47017">
    <property type="entry name" value="ACYL-COA"/>
    <property type="match status" value="1"/>
</dbReference>
<protein>
    <recommendedName>
        <fullName evidence="3">GNAT family N-acetyltransferase</fullName>
    </recommendedName>
</protein>
<name>A0ABQ3BCJ7_9GAMM</name>
<evidence type="ECO:0008006" key="3">
    <source>
        <dbReference type="Google" id="ProtNLM"/>
    </source>
</evidence>
<dbReference type="Pfam" id="PF04339">
    <property type="entry name" value="FemAB_like"/>
    <property type="match status" value="1"/>
</dbReference>
<dbReference type="Gene3D" id="3.40.630.30">
    <property type="match status" value="1"/>
</dbReference>
<accession>A0ABQ3BCJ7</accession>
<reference evidence="2" key="1">
    <citation type="journal article" date="2019" name="Int. J. Syst. Evol. Microbiol.">
        <title>The Global Catalogue of Microorganisms (GCM) 10K type strain sequencing project: providing services to taxonomists for standard genome sequencing and annotation.</title>
        <authorList>
            <consortium name="The Broad Institute Genomics Platform"/>
            <consortium name="The Broad Institute Genome Sequencing Center for Infectious Disease"/>
            <person name="Wu L."/>
            <person name="Ma J."/>
        </authorList>
    </citation>
    <scope>NUCLEOTIDE SEQUENCE [LARGE SCALE GENOMIC DNA]</scope>
    <source>
        <strain evidence="2">KCTC 32239</strain>
    </source>
</reference>
<dbReference type="PANTHER" id="PTHR47017:SF1">
    <property type="entry name" value="ACYL-COA"/>
    <property type="match status" value="1"/>
</dbReference>
<comment type="caution">
    <text evidence="1">The sequence shown here is derived from an EMBL/GenBank/DDBJ whole genome shotgun (WGS) entry which is preliminary data.</text>
</comment>
<organism evidence="1 2">
    <name type="scientific">Cellvibrio zantedeschiae</name>
    <dbReference type="NCBI Taxonomy" id="1237077"/>
    <lineage>
        <taxon>Bacteria</taxon>
        <taxon>Pseudomonadati</taxon>
        <taxon>Pseudomonadota</taxon>
        <taxon>Gammaproteobacteria</taxon>
        <taxon>Cellvibrionales</taxon>
        <taxon>Cellvibrionaceae</taxon>
        <taxon>Cellvibrio</taxon>
    </lineage>
</organism>